<accession>A0A6B0YZF4</accession>
<keyword evidence="1" id="KW-0812">Transmembrane</keyword>
<feature type="transmembrane region" description="Helical" evidence="1">
    <location>
        <begin position="117"/>
        <end position="134"/>
    </location>
</feature>
<feature type="transmembrane region" description="Helical" evidence="1">
    <location>
        <begin position="58"/>
        <end position="79"/>
    </location>
</feature>
<keyword evidence="1" id="KW-1133">Transmembrane helix</keyword>
<gene>
    <name evidence="2" type="ORF">F4Y42_18110</name>
</gene>
<reference evidence="2" key="1">
    <citation type="submission" date="2019-09" db="EMBL/GenBank/DDBJ databases">
        <title>Characterisation of the sponge microbiome using genome-centric metagenomics.</title>
        <authorList>
            <person name="Engelberts J.P."/>
            <person name="Robbins S.J."/>
            <person name="De Goeij J.M."/>
            <person name="Aranda M."/>
            <person name="Bell S.C."/>
            <person name="Webster N.S."/>
        </authorList>
    </citation>
    <scope>NUCLEOTIDE SEQUENCE</scope>
    <source>
        <strain evidence="2">SB0664_bin_27</strain>
    </source>
</reference>
<dbReference type="EMBL" id="VXRG01000148">
    <property type="protein sequence ID" value="MXY95359.1"/>
    <property type="molecule type" value="Genomic_DNA"/>
</dbReference>
<protein>
    <submittedName>
        <fullName evidence="2">Uncharacterized protein</fullName>
    </submittedName>
</protein>
<evidence type="ECO:0000313" key="2">
    <source>
        <dbReference type="EMBL" id="MXY95359.1"/>
    </source>
</evidence>
<evidence type="ECO:0000256" key="1">
    <source>
        <dbReference type="SAM" id="Phobius"/>
    </source>
</evidence>
<keyword evidence="1" id="KW-0472">Membrane</keyword>
<feature type="transmembrane region" description="Helical" evidence="1">
    <location>
        <begin position="34"/>
        <end position="52"/>
    </location>
</feature>
<proteinExistence type="predicted"/>
<comment type="caution">
    <text evidence="2">The sequence shown here is derived from an EMBL/GenBank/DDBJ whole genome shotgun (WGS) entry which is preliminary data.</text>
</comment>
<sequence>MQSFPENRKGLAENLASAFCSTANFLSYEKIGGIKAGTLFFFALLIAAFFIYNLFPTLIFLYLIIIGGIVGQIAHFLICKRKGLGVYLLETGLRYAGMAVGWWVSYAFIGLDTFSSIFPIAFGPFVGDGIYVLYRKWFRRA</sequence>
<name>A0A6B0YZF4_9CHLR</name>
<organism evidence="2">
    <name type="scientific">Caldilineaceae bacterium SB0664_bin_27</name>
    <dbReference type="NCBI Taxonomy" id="2605260"/>
    <lineage>
        <taxon>Bacteria</taxon>
        <taxon>Bacillati</taxon>
        <taxon>Chloroflexota</taxon>
        <taxon>Caldilineae</taxon>
        <taxon>Caldilineales</taxon>
        <taxon>Caldilineaceae</taxon>
    </lineage>
</organism>
<dbReference type="AlphaFoldDB" id="A0A6B0YZF4"/>
<feature type="transmembrane region" description="Helical" evidence="1">
    <location>
        <begin position="91"/>
        <end position="111"/>
    </location>
</feature>